<dbReference type="SMART" id="SM00849">
    <property type="entry name" value="Lactamase_B"/>
    <property type="match status" value="1"/>
</dbReference>
<dbReference type="PANTHER" id="PTHR23200">
    <property type="entry name" value="METALLO-BETA-LACTAMASE DOMAIN-CONTAINING PROTEIN 1"/>
    <property type="match status" value="1"/>
</dbReference>
<dbReference type="InterPro" id="IPR036866">
    <property type="entry name" value="RibonucZ/Hydroxyglut_hydro"/>
</dbReference>
<dbReference type="Proteomes" id="UP000887540">
    <property type="component" value="Unplaced"/>
</dbReference>
<dbReference type="SUPFAM" id="SSF56281">
    <property type="entry name" value="Metallo-hydrolase/oxidoreductase"/>
    <property type="match status" value="1"/>
</dbReference>
<reference evidence="8" key="1">
    <citation type="submission" date="2022-11" db="UniProtKB">
        <authorList>
            <consortium name="WormBaseParasite"/>
        </authorList>
    </citation>
    <scope>IDENTIFICATION</scope>
</reference>
<dbReference type="AlphaFoldDB" id="A0A914D149"/>
<keyword evidence="4 5" id="KW-0472">Membrane</keyword>
<feature type="transmembrane region" description="Helical" evidence="5">
    <location>
        <begin position="149"/>
        <end position="165"/>
    </location>
</feature>
<dbReference type="InterPro" id="IPR004895">
    <property type="entry name" value="Prenylated_rab_accept_PRA1"/>
</dbReference>
<dbReference type="GO" id="GO:0016020">
    <property type="term" value="C:membrane"/>
    <property type="evidence" value="ECO:0007669"/>
    <property type="project" value="UniProtKB-SubCell"/>
</dbReference>
<dbReference type="Pfam" id="PF00753">
    <property type="entry name" value="Lactamase_B"/>
    <property type="match status" value="1"/>
</dbReference>
<dbReference type="Gene3D" id="3.60.15.10">
    <property type="entry name" value="Ribonuclease Z/Hydroxyacylglutathione hydrolase-like"/>
    <property type="match status" value="1"/>
</dbReference>
<proteinExistence type="predicted"/>
<evidence type="ECO:0000256" key="3">
    <source>
        <dbReference type="ARBA" id="ARBA00022989"/>
    </source>
</evidence>
<feature type="transmembrane region" description="Helical" evidence="5">
    <location>
        <begin position="97"/>
        <end position="129"/>
    </location>
</feature>
<sequence length="504" mass="56540">MTATSGNMKNNDTVRIEMCSNTPDDETSGKTWFSTTTANFITENQAATMTAINWASERKKKLRPWMEFFNFSEFGLPPLSGIFQRVNKNLDRFFSNYLCIFIVLLVYCIVTEYLLLLIAIALGGMFYTIYKQNKKGPLLIYGYEVPPSLLYSISIIISIPLFYLAEASHVLFLVFGTSLFVIFLHAFLYRNEEIPGAEFEKEPVHVEVNRSYAILPKQIVYLQPLPNEAVHYRTDVVQLVNGTLNLIEQGSSMQSSNTLVQDSGYHLIVDTASATDISAKEQMLRGLSEAKIFPGQIQFVLTTHGHPDHMGQANFFPNARHFFASYEYTGNNYIRTELYTSDAMRLTRNIEYDVSAIVHNVPDKGIVAVVGDLFYSKQDAESNGTEWNKDAWNPLVGYRNRKKVLCEADWIVPGHGEMFEITSGMRQIYKCPPKATTTVATPTAMPYTEQGVLENNILPVATGFRGSGNALHSFSSKMDFSGSESINGNIKSTNGPLYDAISRG</sequence>
<evidence type="ECO:0000313" key="7">
    <source>
        <dbReference type="Proteomes" id="UP000887540"/>
    </source>
</evidence>
<keyword evidence="7" id="KW-1185">Reference proteome</keyword>
<organism evidence="7 8">
    <name type="scientific">Acrobeloides nanus</name>
    <dbReference type="NCBI Taxonomy" id="290746"/>
    <lineage>
        <taxon>Eukaryota</taxon>
        <taxon>Metazoa</taxon>
        <taxon>Ecdysozoa</taxon>
        <taxon>Nematoda</taxon>
        <taxon>Chromadorea</taxon>
        <taxon>Rhabditida</taxon>
        <taxon>Tylenchina</taxon>
        <taxon>Cephalobomorpha</taxon>
        <taxon>Cephaloboidea</taxon>
        <taxon>Cephalobidae</taxon>
        <taxon>Acrobeloides</taxon>
    </lineage>
</organism>
<accession>A0A914D149</accession>
<dbReference type="CDD" id="cd07711">
    <property type="entry name" value="MBLAC1-like_MBL-fold"/>
    <property type="match status" value="1"/>
</dbReference>
<dbReference type="PANTHER" id="PTHR23200:SF39">
    <property type="entry name" value="PROTEIN CBG14679"/>
    <property type="match status" value="1"/>
</dbReference>
<comment type="subcellular location">
    <subcellularLocation>
        <location evidence="1">Membrane</location>
        <topology evidence="1">Multi-pass membrane protein</topology>
    </subcellularLocation>
</comment>
<protein>
    <submittedName>
        <fullName evidence="8">Metallo-beta-lactamase domain-containing protein</fullName>
    </submittedName>
</protein>
<dbReference type="Pfam" id="PF03208">
    <property type="entry name" value="PRA1"/>
    <property type="match status" value="1"/>
</dbReference>
<evidence type="ECO:0000259" key="6">
    <source>
        <dbReference type="SMART" id="SM00849"/>
    </source>
</evidence>
<evidence type="ECO:0000256" key="1">
    <source>
        <dbReference type="ARBA" id="ARBA00004141"/>
    </source>
</evidence>
<feature type="domain" description="Metallo-beta-lactamase" evidence="6">
    <location>
        <begin position="254"/>
        <end position="415"/>
    </location>
</feature>
<dbReference type="InterPro" id="IPR039344">
    <property type="entry name" value="MBLAC1"/>
</dbReference>
<dbReference type="WBParaSite" id="ACRNAN_scaffold1632.g24539.t1">
    <property type="protein sequence ID" value="ACRNAN_scaffold1632.g24539.t1"/>
    <property type="gene ID" value="ACRNAN_scaffold1632.g24539"/>
</dbReference>
<keyword evidence="2 5" id="KW-0812">Transmembrane</keyword>
<keyword evidence="3 5" id="KW-1133">Transmembrane helix</keyword>
<feature type="transmembrane region" description="Helical" evidence="5">
    <location>
        <begin position="170"/>
        <end position="189"/>
    </location>
</feature>
<dbReference type="InterPro" id="IPR001279">
    <property type="entry name" value="Metallo-B-lactamas"/>
</dbReference>
<name>A0A914D149_9BILA</name>
<evidence type="ECO:0000313" key="8">
    <source>
        <dbReference type="WBParaSite" id="ACRNAN_scaffold1632.g24539.t1"/>
    </source>
</evidence>
<evidence type="ECO:0000256" key="4">
    <source>
        <dbReference type="ARBA" id="ARBA00023136"/>
    </source>
</evidence>
<evidence type="ECO:0000256" key="2">
    <source>
        <dbReference type="ARBA" id="ARBA00022692"/>
    </source>
</evidence>
<evidence type="ECO:0000256" key="5">
    <source>
        <dbReference type="SAM" id="Phobius"/>
    </source>
</evidence>